<keyword evidence="6" id="KW-1185">Reference proteome</keyword>
<evidence type="ECO:0000256" key="3">
    <source>
        <dbReference type="ARBA" id="ARBA00022970"/>
    </source>
</evidence>
<dbReference type="OrthoDB" id="7346673at2"/>
<dbReference type="Proteomes" id="UP000434582">
    <property type="component" value="Unassembled WGS sequence"/>
</dbReference>
<sequence>MRAQPPDPSRSASQRNRVRARRRRLVPAVALLLLGWAISVFRPDFTFSEVGLADRGPAGAEAIRIVLVEPPAHTDQFMEGARLAASEVNRGGGISGRPLALVHATEDAYDEHTELQRVVADSMRLASAIAKKRDLLAVVGHVSSATAIPASGLYEENDILFLASHATASSLTRHGFDTVFALQPSNADIAAVMAHYALLQGHRRFVLLADDTGYGSEMVSFFRNWVALNQGTVLFDGSITSHQRSVERLVLFLLDNELFRPSDIDAIFLTASSVDDTATFINTARGLGVSMPILGPEYLFSNLILNRVDRAAMKDVVGASIYDGDSQQPAAETFRTAFQEQFGVEPDQVGAIGYDAVKLLAEAAERTGEIEAGKLSDTLRIMRYDRPFEGVTGRLVFDASGLVTDTDVFVVRHDGTRFETVARYRKPLDWQVLVGPPPAPDLK</sequence>
<comment type="caution">
    <text evidence="5">The sequence shown here is derived from an EMBL/GenBank/DDBJ whole genome shotgun (WGS) entry which is preliminary data.</text>
</comment>
<keyword evidence="3" id="KW-0029">Amino-acid transport</keyword>
<gene>
    <name evidence="5" type="ORF">GHC57_04120</name>
</gene>
<dbReference type="PANTHER" id="PTHR30483:SF6">
    <property type="entry name" value="PERIPLASMIC BINDING PROTEIN OF ABC TRANSPORTER FOR NATURAL AMINO ACIDS"/>
    <property type="match status" value="1"/>
</dbReference>
<dbReference type="InterPro" id="IPR028081">
    <property type="entry name" value="Leu-bd"/>
</dbReference>
<dbReference type="EMBL" id="WIVE01000007">
    <property type="protein sequence ID" value="MQX35699.1"/>
    <property type="molecule type" value="Genomic_DNA"/>
</dbReference>
<keyword evidence="3" id="KW-0813">Transport</keyword>
<dbReference type="Gene3D" id="3.40.50.2300">
    <property type="match status" value="2"/>
</dbReference>
<protein>
    <submittedName>
        <fullName evidence="5">ABC transporter substrate-binding protein</fullName>
    </submittedName>
</protein>
<name>A0A7X1ZBV5_9PROT</name>
<dbReference type="InterPro" id="IPR051010">
    <property type="entry name" value="BCAA_transport"/>
</dbReference>
<reference evidence="5 6" key="1">
    <citation type="submission" date="2019-10" db="EMBL/GenBank/DDBJ databases">
        <title>Draft whole-genome sequence of the purple nonsulfur photosynthetic bacterium Roseospira navarrensis DSM 15114.</title>
        <authorList>
            <person name="Kyndt J.A."/>
            <person name="Meyer T.E."/>
        </authorList>
    </citation>
    <scope>NUCLEOTIDE SEQUENCE [LARGE SCALE GENOMIC DNA]</scope>
    <source>
        <strain evidence="5 6">DSM 15114</strain>
    </source>
</reference>
<organism evidence="5 6">
    <name type="scientific">Roseospira navarrensis</name>
    <dbReference type="NCBI Taxonomy" id="140058"/>
    <lineage>
        <taxon>Bacteria</taxon>
        <taxon>Pseudomonadati</taxon>
        <taxon>Pseudomonadota</taxon>
        <taxon>Alphaproteobacteria</taxon>
        <taxon>Rhodospirillales</taxon>
        <taxon>Rhodospirillaceae</taxon>
        <taxon>Roseospira</taxon>
    </lineage>
</organism>
<dbReference type="GO" id="GO:0006865">
    <property type="term" value="P:amino acid transport"/>
    <property type="evidence" value="ECO:0007669"/>
    <property type="project" value="UniProtKB-KW"/>
</dbReference>
<proteinExistence type="inferred from homology"/>
<dbReference type="Pfam" id="PF13458">
    <property type="entry name" value="Peripla_BP_6"/>
    <property type="match status" value="1"/>
</dbReference>
<keyword evidence="2" id="KW-0732">Signal</keyword>
<dbReference type="AlphaFoldDB" id="A0A7X1ZBV5"/>
<dbReference type="PANTHER" id="PTHR30483">
    <property type="entry name" value="LEUCINE-SPECIFIC-BINDING PROTEIN"/>
    <property type="match status" value="1"/>
</dbReference>
<evidence type="ECO:0000259" key="4">
    <source>
        <dbReference type="Pfam" id="PF13458"/>
    </source>
</evidence>
<accession>A0A7X1ZBV5</accession>
<evidence type="ECO:0000313" key="5">
    <source>
        <dbReference type="EMBL" id="MQX35699.1"/>
    </source>
</evidence>
<dbReference type="RefSeq" id="WP_153341462.1">
    <property type="nucleotide sequence ID" value="NZ_WIVE01000007.1"/>
</dbReference>
<evidence type="ECO:0000313" key="6">
    <source>
        <dbReference type="Proteomes" id="UP000434582"/>
    </source>
</evidence>
<dbReference type="InterPro" id="IPR028082">
    <property type="entry name" value="Peripla_BP_I"/>
</dbReference>
<feature type="domain" description="Leucine-binding protein" evidence="4">
    <location>
        <begin position="78"/>
        <end position="414"/>
    </location>
</feature>
<comment type="similarity">
    <text evidence="1">Belongs to the leucine-binding protein family.</text>
</comment>
<dbReference type="SUPFAM" id="SSF53822">
    <property type="entry name" value="Periplasmic binding protein-like I"/>
    <property type="match status" value="1"/>
</dbReference>
<evidence type="ECO:0000256" key="2">
    <source>
        <dbReference type="ARBA" id="ARBA00022729"/>
    </source>
</evidence>
<evidence type="ECO:0000256" key="1">
    <source>
        <dbReference type="ARBA" id="ARBA00010062"/>
    </source>
</evidence>